<accession>A0A015V663</accession>
<protein>
    <submittedName>
        <fullName evidence="1">Uncharacterized protein</fullName>
    </submittedName>
</protein>
<proteinExistence type="predicted"/>
<dbReference type="Proteomes" id="UP000020773">
    <property type="component" value="Unassembled WGS sequence"/>
</dbReference>
<dbReference type="EMBL" id="JGDB01000106">
    <property type="protein sequence ID" value="EXY90891.1"/>
    <property type="molecule type" value="Genomic_DNA"/>
</dbReference>
<reference evidence="1 2" key="1">
    <citation type="submission" date="2014-02" db="EMBL/GenBank/DDBJ databases">
        <authorList>
            <person name="Sears C."/>
            <person name="Carroll K."/>
            <person name="Sack B.R."/>
            <person name="Qadri F."/>
            <person name="Myers L.L."/>
            <person name="Chung G.-T."/>
            <person name="Escheverria P."/>
            <person name="Fraser C.M."/>
            <person name="Sadzewicz L."/>
            <person name="Shefchek K.A."/>
            <person name="Tallon L."/>
            <person name="Das S.P."/>
            <person name="Daugherty S."/>
            <person name="Mongodin E.F."/>
        </authorList>
    </citation>
    <scope>NUCLEOTIDE SEQUENCE [LARGE SCALE GENOMIC DNA]</scope>
    <source>
        <strain evidence="2">3998T(B)3</strain>
    </source>
</reference>
<dbReference type="AlphaFoldDB" id="A0A015V663"/>
<gene>
    <name evidence="1" type="ORF">M125_2409</name>
</gene>
<name>A0A015V663_BACFG</name>
<comment type="caution">
    <text evidence="1">The sequence shown here is derived from an EMBL/GenBank/DDBJ whole genome shotgun (WGS) entry which is preliminary data.</text>
</comment>
<sequence>MYSEKILSIGDFKNPHSSTFTELSPFLENLYEGSGNTGS</sequence>
<evidence type="ECO:0000313" key="1">
    <source>
        <dbReference type="EMBL" id="EXY90891.1"/>
    </source>
</evidence>
<evidence type="ECO:0000313" key="2">
    <source>
        <dbReference type="Proteomes" id="UP000020773"/>
    </source>
</evidence>
<organism evidence="1 2">
    <name type="scientific">Bacteroides fragilis str. 3998T(B)3</name>
    <dbReference type="NCBI Taxonomy" id="1339316"/>
    <lineage>
        <taxon>Bacteria</taxon>
        <taxon>Pseudomonadati</taxon>
        <taxon>Bacteroidota</taxon>
        <taxon>Bacteroidia</taxon>
        <taxon>Bacteroidales</taxon>
        <taxon>Bacteroidaceae</taxon>
        <taxon>Bacteroides</taxon>
    </lineage>
</organism>